<name>A0A1H2LKC1_9ACTO</name>
<evidence type="ECO:0000256" key="9">
    <source>
        <dbReference type="ARBA" id="ARBA00055053"/>
    </source>
</evidence>
<evidence type="ECO:0000256" key="11">
    <source>
        <dbReference type="ARBA" id="ARBA00071747"/>
    </source>
</evidence>
<keyword evidence="4 12" id="KW-0812">Transmembrane</keyword>
<evidence type="ECO:0000313" key="16">
    <source>
        <dbReference type="Proteomes" id="UP000214355"/>
    </source>
</evidence>
<feature type="transmembrane region" description="Helical" evidence="12">
    <location>
        <begin position="180"/>
        <end position="197"/>
    </location>
</feature>
<evidence type="ECO:0000256" key="4">
    <source>
        <dbReference type="ARBA" id="ARBA00022692"/>
    </source>
</evidence>
<feature type="transmembrane region" description="Helical" evidence="12">
    <location>
        <begin position="78"/>
        <end position="104"/>
    </location>
</feature>
<dbReference type="GO" id="GO:0005886">
    <property type="term" value="C:plasma membrane"/>
    <property type="evidence" value="ECO:0007669"/>
    <property type="project" value="UniProtKB-SubCell"/>
</dbReference>
<comment type="subcellular location">
    <subcellularLocation>
        <location evidence="1">Cell membrane</location>
        <topology evidence="1">Multi-pass membrane protein</topology>
    </subcellularLocation>
</comment>
<sequence length="598" mass="65311">MARFGSFEEPTKDMKGALRRLARMFRSELLRIIGVLVLTLVGTLAMLLTPKLLGDATNVVVDGIASGSGVDFSSLGRLSLIIVGLYALHAVANFSGGALARISVQNLGSRLRRDAQQKIDRLPLAYIDKQARGDLLSRVTNDIDNIVQTLMQTLGQSFYALYMVIGVLSMMFYLSWSLALWSLFVVPFGLLAITRILKRSKPAFREQWKRTGDVSTIIEQTFTGHDVVAIYGMEDDINVAFDDANEKLFAAGFRGYFLSMLAQPLMGLVSNLSFVVIAVVGGIQVLHGTLTIGGIQAFIQYSRQLNNPVAMIASMANMLQSAAASSERLFDFLDTADISADVSEQLPPFGERGTIEFRDVDFSYEPGKPVIQSLNLKVVRGSQVAIVGPTGAGKTTLVNLLMRFYNIDSGAICIDDVDIRSYSRQSLRARTGMVLQDTWLFDGTIAENIGFGAKNATFDDVVAAAQATGVDHLIRQLPDGYNTHIDDNDGTLSTGEKQLVTIARAYLADPDILILDEATSSVDTRTEMLVQHAMSELRQGRTSFVIAHRLSTIRDADIILVMVNGNVVEQGDHHQLMASRGAYYDLYQAQFTGSSEAG</sequence>
<evidence type="ECO:0000256" key="7">
    <source>
        <dbReference type="ARBA" id="ARBA00022989"/>
    </source>
</evidence>
<dbReference type="Pfam" id="PF00005">
    <property type="entry name" value="ABC_tran"/>
    <property type="match status" value="1"/>
</dbReference>
<keyword evidence="8 12" id="KW-0472">Membrane</keyword>
<keyword evidence="6 15" id="KW-0067">ATP-binding</keyword>
<dbReference type="InterPro" id="IPR003439">
    <property type="entry name" value="ABC_transporter-like_ATP-bd"/>
</dbReference>
<organism evidence="15 16">
    <name type="scientific">Arcanobacterium phocae</name>
    <dbReference type="NCBI Taxonomy" id="131112"/>
    <lineage>
        <taxon>Bacteria</taxon>
        <taxon>Bacillati</taxon>
        <taxon>Actinomycetota</taxon>
        <taxon>Actinomycetes</taxon>
        <taxon>Actinomycetales</taxon>
        <taxon>Actinomycetaceae</taxon>
        <taxon>Arcanobacterium</taxon>
    </lineage>
</organism>
<dbReference type="InterPro" id="IPR039421">
    <property type="entry name" value="Type_1_exporter"/>
</dbReference>
<dbReference type="Gene3D" id="3.40.50.300">
    <property type="entry name" value="P-loop containing nucleotide triphosphate hydrolases"/>
    <property type="match status" value="1"/>
</dbReference>
<evidence type="ECO:0000256" key="5">
    <source>
        <dbReference type="ARBA" id="ARBA00022741"/>
    </source>
</evidence>
<dbReference type="PANTHER" id="PTHR43394:SF1">
    <property type="entry name" value="ATP-BINDING CASSETTE SUB-FAMILY B MEMBER 10, MITOCHONDRIAL"/>
    <property type="match status" value="1"/>
</dbReference>
<dbReference type="FunFam" id="1.20.1560.10:FF:000011">
    <property type="entry name" value="Multidrug ABC transporter ATP-binding protein"/>
    <property type="match status" value="1"/>
</dbReference>
<dbReference type="RefSeq" id="WP_091281815.1">
    <property type="nucleotide sequence ID" value="NZ_JABAPL010000002.1"/>
</dbReference>
<comment type="function">
    <text evidence="9">ABC transporter involved in fatty acid import. Transmembrane domains (TMD) form a pore in the membrane and the ATP-binding domain (NBD) is responsible for energy generation.</text>
</comment>
<dbReference type="Pfam" id="PF00664">
    <property type="entry name" value="ABC_membrane"/>
    <property type="match status" value="1"/>
</dbReference>
<evidence type="ECO:0000256" key="10">
    <source>
        <dbReference type="ARBA" id="ARBA00061644"/>
    </source>
</evidence>
<dbReference type="STRING" id="131112.SAMN04489737_1536"/>
<keyword evidence="16" id="KW-1185">Reference proteome</keyword>
<dbReference type="CDD" id="cd03254">
    <property type="entry name" value="ABCC_Glucan_exporter_like"/>
    <property type="match status" value="1"/>
</dbReference>
<dbReference type="InterPro" id="IPR003593">
    <property type="entry name" value="AAA+_ATPase"/>
</dbReference>
<evidence type="ECO:0000256" key="8">
    <source>
        <dbReference type="ARBA" id="ARBA00023136"/>
    </source>
</evidence>
<protein>
    <recommendedName>
        <fullName evidence="11">Fatty acid ABC transporter ATP-binding/permease protein</fullName>
    </recommendedName>
</protein>
<dbReference type="PROSITE" id="PS50929">
    <property type="entry name" value="ABC_TM1F"/>
    <property type="match status" value="1"/>
</dbReference>
<dbReference type="PROSITE" id="PS50893">
    <property type="entry name" value="ABC_TRANSPORTER_2"/>
    <property type="match status" value="1"/>
</dbReference>
<dbReference type="GO" id="GO:0015421">
    <property type="term" value="F:ABC-type oligopeptide transporter activity"/>
    <property type="evidence" value="ECO:0007669"/>
    <property type="project" value="TreeGrafter"/>
</dbReference>
<dbReference type="AlphaFoldDB" id="A0A1H2LKC1"/>
<evidence type="ECO:0000256" key="3">
    <source>
        <dbReference type="ARBA" id="ARBA00022475"/>
    </source>
</evidence>
<evidence type="ECO:0000256" key="6">
    <source>
        <dbReference type="ARBA" id="ARBA00022840"/>
    </source>
</evidence>
<proteinExistence type="inferred from homology"/>
<feature type="domain" description="ABC transmembrane type-1" evidence="14">
    <location>
        <begin position="33"/>
        <end position="321"/>
    </location>
</feature>
<keyword evidence="5" id="KW-0547">Nucleotide-binding</keyword>
<reference evidence="16" key="1">
    <citation type="submission" date="2016-10" db="EMBL/GenBank/DDBJ databases">
        <authorList>
            <person name="Varghese N."/>
            <person name="Submissions S."/>
        </authorList>
    </citation>
    <scope>NUCLEOTIDE SEQUENCE [LARGE SCALE GENOMIC DNA]</scope>
    <source>
        <strain evidence="16">DSM 10002</strain>
    </source>
</reference>
<accession>A0A1H2LKC1</accession>
<dbReference type="InterPro" id="IPR011527">
    <property type="entry name" value="ABC1_TM_dom"/>
</dbReference>
<dbReference type="FunFam" id="3.40.50.300:FF:000287">
    <property type="entry name" value="Multidrug ABC transporter ATP-binding protein"/>
    <property type="match status" value="1"/>
</dbReference>
<evidence type="ECO:0000259" key="14">
    <source>
        <dbReference type="PROSITE" id="PS50929"/>
    </source>
</evidence>
<gene>
    <name evidence="15" type="ORF">SAMN04489737_1536</name>
</gene>
<evidence type="ECO:0000313" key="15">
    <source>
        <dbReference type="EMBL" id="SDU81503.1"/>
    </source>
</evidence>
<keyword evidence="2" id="KW-0813">Transport</keyword>
<feature type="transmembrane region" description="Helical" evidence="12">
    <location>
        <begin position="265"/>
        <end position="286"/>
    </location>
</feature>
<feature type="transmembrane region" description="Helical" evidence="12">
    <location>
        <begin position="29"/>
        <end position="48"/>
    </location>
</feature>
<keyword evidence="3" id="KW-1003">Cell membrane</keyword>
<dbReference type="PANTHER" id="PTHR43394">
    <property type="entry name" value="ATP-DEPENDENT PERMEASE MDL1, MITOCHONDRIAL"/>
    <property type="match status" value="1"/>
</dbReference>
<feature type="domain" description="ABC transporter" evidence="13">
    <location>
        <begin position="355"/>
        <end position="589"/>
    </location>
</feature>
<keyword evidence="7 12" id="KW-1133">Transmembrane helix</keyword>
<dbReference type="SUPFAM" id="SSF90123">
    <property type="entry name" value="ABC transporter transmembrane region"/>
    <property type="match status" value="1"/>
</dbReference>
<dbReference type="GeneID" id="65345263"/>
<dbReference type="OrthoDB" id="9806127at2"/>
<evidence type="ECO:0000259" key="13">
    <source>
        <dbReference type="PROSITE" id="PS50893"/>
    </source>
</evidence>
<feature type="transmembrane region" description="Helical" evidence="12">
    <location>
        <begin position="158"/>
        <end position="174"/>
    </location>
</feature>
<dbReference type="CDD" id="cd18547">
    <property type="entry name" value="ABC_6TM_Tm288_like"/>
    <property type="match status" value="1"/>
</dbReference>
<dbReference type="SUPFAM" id="SSF52540">
    <property type="entry name" value="P-loop containing nucleoside triphosphate hydrolases"/>
    <property type="match status" value="1"/>
</dbReference>
<dbReference type="InterPro" id="IPR027417">
    <property type="entry name" value="P-loop_NTPase"/>
</dbReference>
<dbReference type="Gene3D" id="1.20.1560.10">
    <property type="entry name" value="ABC transporter type 1, transmembrane domain"/>
    <property type="match status" value="1"/>
</dbReference>
<dbReference type="EMBL" id="LT629804">
    <property type="protein sequence ID" value="SDU81503.1"/>
    <property type="molecule type" value="Genomic_DNA"/>
</dbReference>
<evidence type="ECO:0000256" key="2">
    <source>
        <dbReference type="ARBA" id="ARBA00022448"/>
    </source>
</evidence>
<dbReference type="InterPro" id="IPR036640">
    <property type="entry name" value="ABC1_TM_sf"/>
</dbReference>
<dbReference type="GO" id="GO:0005524">
    <property type="term" value="F:ATP binding"/>
    <property type="evidence" value="ECO:0007669"/>
    <property type="project" value="UniProtKB-KW"/>
</dbReference>
<dbReference type="Proteomes" id="UP000214355">
    <property type="component" value="Chromosome I"/>
</dbReference>
<evidence type="ECO:0000256" key="12">
    <source>
        <dbReference type="SAM" id="Phobius"/>
    </source>
</evidence>
<comment type="similarity">
    <text evidence="10">Belongs to the ABC transporter superfamily. Lipid exporter (TC 3.A.1.106) family.</text>
</comment>
<dbReference type="GO" id="GO:0016887">
    <property type="term" value="F:ATP hydrolysis activity"/>
    <property type="evidence" value="ECO:0007669"/>
    <property type="project" value="InterPro"/>
</dbReference>
<evidence type="ECO:0000256" key="1">
    <source>
        <dbReference type="ARBA" id="ARBA00004651"/>
    </source>
</evidence>
<dbReference type="SMART" id="SM00382">
    <property type="entry name" value="AAA"/>
    <property type="match status" value="1"/>
</dbReference>